<name>A0A3B8N544_9BACT</name>
<dbReference type="InterPro" id="IPR024083">
    <property type="entry name" value="Fumarase/histidase_N"/>
</dbReference>
<feature type="non-terminal residue" evidence="1">
    <location>
        <position position="63"/>
    </location>
</feature>
<dbReference type="Gene3D" id="1.10.275.10">
    <property type="entry name" value="Fumarase/aspartase (N-terminal domain)"/>
    <property type="match status" value="1"/>
</dbReference>
<accession>A0A3B8N544</accession>
<dbReference type="GO" id="GO:0016829">
    <property type="term" value="F:lyase activity"/>
    <property type="evidence" value="ECO:0007669"/>
    <property type="project" value="UniProtKB-KW"/>
</dbReference>
<evidence type="ECO:0000313" key="1">
    <source>
        <dbReference type="EMBL" id="HAA84235.1"/>
    </source>
</evidence>
<evidence type="ECO:0000313" key="2">
    <source>
        <dbReference type="Proteomes" id="UP000257240"/>
    </source>
</evidence>
<protein>
    <submittedName>
        <fullName evidence="1">Adenylosuccinate lyase</fullName>
    </submittedName>
</protein>
<comment type="caution">
    <text evidence="1">The sequence shown here is derived from an EMBL/GenBank/DDBJ whole genome shotgun (WGS) entry which is preliminary data.</text>
</comment>
<organism evidence="1 2">
    <name type="scientific">Thermodesulfobacterium commune</name>
    <dbReference type="NCBI Taxonomy" id="1741"/>
    <lineage>
        <taxon>Bacteria</taxon>
        <taxon>Pseudomonadati</taxon>
        <taxon>Thermodesulfobacteriota</taxon>
        <taxon>Thermodesulfobacteria</taxon>
        <taxon>Thermodesulfobacteriales</taxon>
        <taxon>Thermodesulfobacteriaceae</taxon>
        <taxon>Thermodesulfobacterium</taxon>
    </lineage>
</organism>
<gene>
    <name evidence="1" type="ORF">DCE01_05585</name>
</gene>
<dbReference type="AlphaFoldDB" id="A0A3B8N544"/>
<dbReference type="EMBL" id="DLVE01000071">
    <property type="protein sequence ID" value="HAA84235.1"/>
    <property type="molecule type" value="Genomic_DNA"/>
</dbReference>
<reference evidence="1 2" key="1">
    <citation type="journal article" date="2018" name="Nat. Biotechnol.">
        <title>A standardized bacterial taxonomy based on genome phylogeny substantially revises the tree of life.</title>
        <authorList>
            <person name="Parks D.H."/>
            <person name="Chuvochina M."/>
            <person name="Waite D.W."/>
            <person name="Rinke C."/>
            <person name="Skarshewski A."/>
            <person name="Chaumeil P.A."/>
            <person name="Hugenholtz P."/>
        </authorList>
    </citation>
    <scope>NUCLEOTIDE SEQUENCE [LARGE SCALE GENOMIC DNA]</scope>
    <source>
        <strain evidence="1">UBA12529</strain>
    </source>
</reference>
<sequence length="63" mass="7570">MIPRYTRPIMAKLWSPEEKLRAWGLVEFYACEAWYKLGKVPEEDYQKIKEKLLPYLEEGGFTE</sequence>
<dbReference type="InterPro" id="IPR008948">
    <property type="entry name" value="L-Aspartase-like"/>
</dbReference>
<proteinExistence type="predicted"/>
<keyword evidence="1" id="KW-0456">Lyase</keyword>
<dbReference type="SUPFAM" id="SSF48557">
    <property type="entry name" value="L-aspartase-like"/>
    <property type="match status" value="1"/>
</dbReference>
<dbReference type="Proteomes" id="UP000257240">
    <property type="component" value="Unassembled WGS sequence"/>
</dbReference>